<evidence type="ECO:0000256" key="3">
    <source>
        <dbReference type="ARBA" id="ARBA00022448"/>
    </source>
</evidence>
<dbReference type="PANTHER" id="PTHR11040:SF32">
    <property type="entry name" value="ZINC-REGULATED TRANSPORTER 1"/>
    <property type="match status" value="1"/>
</dbReference>
<name>A0AAE9W9D1_9SCHI</name>
<feature type="transmembrane region" description="Helical" evidence="8">
    <location>
        <begin position="64"/>
        <end position="84"/>
    </location>
</feature>
<dbReference type="GeneID" id="80874147"/>
<proteinExistence type="inferred from homology"/>
<evidence type="ECO:0000256" key="1">
    <source>
        <dbReference type="ARBA" id="ARBA00004141"/>
    </source>
</evidence>
<evidence type="ECO:0000256" key="6">
    <source>
        <dbReference type="ARBA" id="ARBA00023065"/>
    </source>
</evidence>
<feature type="transmembrane region" description="Helical" evidence="8">
    <location>
        <begin position="141"/>
        <end position="160"/>
    </location>
</feature>
<dbReference type="Pfam" id="PF02535">
    <property type="entry name" value="Zip"/>
    <property type="match status" value="1"/>
</dbReference>
<dbReference type="NCBIfam" id="TIGR00820">
    <property type="entry name" value="zip"/>
    <property type="match status" value="1"/>
</dbReference>
<keyword evidence="4 8" id="KW-0812">Transmembrane</keyword>
<sequence length="401" mass="44675">MSSLAVTLKNAVAEYQSQNSYQVLRFLLYKREDQDIFQKRDAEPVQCSGDANEYGDYGHMGVRIGAIFVILFTSLIGVWLPLTLSHLMNNQASVVITYFYLFCRYFGSGVILATAFIHLLAPACHKLYDPCVEDLFGSYDWAPGICLISCWFMFIVEVILSRFVEWRYGMSHCHNPNLGTHSHNHEEEGAYGIHSHEHCQEDIENRPGSPKDIEEIKLKSVSNTENSDLVSIEESRKSLLYQQIGAFLVLEAGIILHSVIIGLTTAISGEEFRTLFPVVVFHQAFEGTGLGARLSGMAWPKGFNVQPWIMGGTYALFTPIGMAAGLGAREHWNPLSHGTYAAQGVLDAISSGILIYAGLVELLAQDFLFDPNRERNWLKLSFLLFCAMAGTALMALLGKWA</sequence>
<evidence type="ECO:0000313" key="10">
    <source>
        <dbReference type="Proteomes" id="UP001212411"/>
    </source>
</evidence>
<gene>
    <name evidence="9" type="primary">zrt1</name>
    <name evidence="9" type="ORF">SOMG_00664</name>
</gene>
<dbReference type="GO" id="GO:0005886">
    <property type="term" value="C:plasma membrane"/>
    <property type="evidence" value="ECO:0007669"/>
    <property type="project" value="TreeGrafter"/>
</dbReference>
<dbReference type="AlphaFoldDB" id="A0AAE9W9D1"/>
<comment type="similarity">
    <text evidence="2 8">Belongs to the ZIP transporter (TC 2.A.5) family.</text>
</comment>
<dbReference type="Proteomes" id="UP001212411">
    <property type="component" value="Chromosome 1"/>
</dbReference>
<evidence type="ECO:0000256" key="8">
    <source>
        <dbReference type="RuleBase" id="RU362088"/>
    </source>
</evidence>
<dbReference type="RefSeq" id="XP_056036332.1">
    <property type="nucleotide sequence ID" value="XM_056179458.1"/>
</dbReference>
<comment type="subcellular location">
    <subcellularLocation>
        <location evidence="1 8">Membrane</location>
        <topology evidence="1 8">Multi-pass membrane protein</topology>
    </subcellularLocation>
</comment>
<dbReference type="KEGG" id="som:SOMG_00664"/>
<organism evidence="9 10">
    <name type="scientific">Schizosaccharomyces osmophilus</name>
    <dbReference type="NCBI Taxonomy" id="2545709"/>
    <lineage>
        <taxon>Eukaryota</taxon>
        <taxon>Fungi</taxon>
        <taxon>Dikarya</taxon>
        <taxon>Ascomycota</taxon>
        <taxon>Taphrinomycotina</taxon>
        <taxon>Schizosaccharomycetes</taxon>
        <taxon>Schizosaccharomycetales</taxon>
        <taxon>Schizosaccharomycetaceae</taxon>
        <taxon>Schizosaccharomyces</taxon>
    </lineage>
</organism>
<feature type="transmembrane region" description="Helical" evidence="8">
    <location>
        <begin position="380"/>
        <end position="398"/>
    </location>
</feature>
<evidence type="ECO:0000256" key="7">
    <source>
        <dbReference type="ARBA" id="ARBA00023136"/>
    </source>
</evidence>
<dbReference type="InterPro" id="IPR003689">
    <property type="entry name" value="ZIP"/>
</dbReference>
<feature type="transmembrane region" description="Helical" evidence="8">
    <location>
        <begin position="96"/>
        <end position="121"/>
    </location>
</feature>
<evidence type="ECO:0000313" key="9">
    <source>
        <dbReference type="EMBL" id="WBW72089.1"/>
    </source>
</evidence>
<keyword evidence="7 8" id="KW-0472">Membrane</keyword>
<protein>
    <submittedName>
        <fullName evidence="9">Plasma membrane ZIP zinc transmembrane transporter Zrt1</fullName>
    </submittedName>
</protein>
<evidence type="ECO:0000256" key="2">
    <source>
        <dbReference type="ARBA" id="ARBA00006939"/>
    </source>
</evidence>
<feature type="transmembrane region" description="Helical" evidence="8">
    <location>
        <begin position="340"/>
        <end position="360"/>
    </location>
</feature>
<comment type="caution">
    <text evidence="8">Lacks conserved residue(s) required for the propagation of feature annotation.</text>
</comment>
<keyword evidence="5 8" id="KW-1133">Transmembrane helix</keyword>
<dbReference type="GO" id="GO:0005385">
    <property type="term" value="F:zinc ion transmembrane transporter activity"/>
    <property type="evidence" value="ECO:0007669"/>
    <property type="project" value="InterPro"/>
</dbReference>
<feature type="transmembrane region" description="Helical" evidence="8">
    <location>
        <begin position="244"/>
        <end position="267"/>
    </location>
</feature>
<dbReference type="EMBL" id="CP115611">
    <property type="protein sequence ID" value="WBW72089.1"/>
    <property type="molecule type" value="Genomic_DNA"/>
</dbReference>
<reference evidence="9 10" key="1">
    <citation type="journal article" date="2023" name="G3 (Bethesda)">
        <title>A high-quality reference genome for the fission yeast Schizosaccharomyces osmophilus.</title>
        <authorList>
            <person name="Jia G.S."/>
            <person name="Zhang W.C."/>
            <person name="Liang Y."/>
            <person name="Liu X.H."/>
            <person name="Rhind N."/>
            <person name="Pidoux A."/>
            <person name="Brysch-Herzberg M."/>
            <person name="Du L.L."/>
        </authorList>
    </citation>
    <scope>NUCLEOTIDE SEQUENCE [LARGE SCALE GENOMIC DNA]</scope>
    <source>
        <strain evidence="9 10">CBS 15793</strain>
    </source>
</reference>
<evidence type="ECO:0000256" key="4">
    <source>
        <dbReference type="ARBA" id="ARBA00022692"/>
    </source>
</evidence>
<keyword evidence="3 8" id="KW-0813">Transport</keyword>
<feature type="transmembrane region" description="Helical" evidence="8">
    <location>
        <begin position="308"/>
        <end position="328"/>
    </location>
</feature>
<keyword evidence="10" id="KW-1185">Reference proteome</keyword>
<evidence type="ECO:0000256" key="5">
    <source>
        <dbReference type="ARBA" id="ARBA00022989"/>
    </source>
</evidence>
<dbReference type="InterPro" id="IPR004698">
    <property type="entry name" value="Zn/Fe_permease_fun/pln"/>
</dbReference>
<keyword evidence="6 8" id="KW-0406">Ion transport</keyword>
<accession>A0AAE9W9D1</accession>
<dbReference type="PANTHER" id="PTHR11040">
    <property type="entry name" value="ZINC/IRON TRANSPORTER"/>
    <property type="match status" value="1"/>
</dbReference>